<organism evidence="2 3">
    <name type="scientific">Pseudomonas putida</name>
    <name type="common">Arthrobacter siderocapsulatus</name>
    <dbReference type="NCBI Taxonomy" id="303"/>
    <lineage>
        <taxon>Bacteria</taxon>
        <taxon>Pseudomonadati</taxon>
        <taxon>Pseudomonadota</taxon>
        <taxon>Gammaproteobacteria</taxon>
        <taxon>Pseudomonadales</taxon>
        <taxon>Pseudomonadaceae</taxon>
        <taxon>Pseudomonas</taxon>
    </lineage>
</organism>
<feature type="compositionally biased region" description="Basic and acidic residues" evidence="1">
    <location>
        <begin position="126"/>
        <end position="145"/>
    </location>
</feature>
<sequence>MTAKRSRSDSSTAAVAAMQAAAAGPLKPPSFVNIRKADKPFWDSIVRARARESWTDSDLVMAGNLARCLSDIERLQQEIDFEGDVILNDRKTQVINPKHSLLETLSRRAVALSRTLQVHAQATQGESRDQGKKATKQREAEKVLESQDDDDLIPRAVH</sequence>
<reference evidence="2 3" key="1">
    <citation type="submission" date="2016-08" db="EMBL/GenBank/DDBJ databases">
        <authorList>
            <person name="Seilhamer J.J."/>
        </authorList>
    </citation>
    <scope>NUCLEOTIDE SEQUENCE [LARGE SCALE GENOMIC DNA]</scope>
    <source>
        <strain evidence="2 3">KT-27</strain>
    </source>
</reference>
<evidence type="ECO:0000313" key="2">
    <source>
        <dbReference type="EMBL" id="POF88210.1"/>
    </source>
</evidence>
<dbReference type="Proteomes" id="UP000237194">
    <property type="component" value="Unassembled WGS sequence"/>
</dbReference>
<comment type="caution">
    <text evidence="2">The sequence shown here is derived from an EMBL/GenBank/DDBJ whole genome shotgun (WGS) entry which is preliminary data.</text>
</comment>
<dbReference type="EMBL" id="MIND01000018">
    <property type="protein sequence ID" value="POF88210.1"/>
    <property type="molecule type" value="Genomic_DNA"/>
</dbReference>
<dbReference type="AlphaFoldDB" id="A0A2S3WBB6"/>
<proteinExistence type="predicted"/>
<name>A0A2S3WBB6_PSEPU</name>
<feature type="region of interest" description="Disordered" evidence="1">
    <location>
        <begin position="119"/>
        <end position="158"/>
    </location>
</feature>
<gene>
    <name evidence="2" type="ORF">BGP80_09605</name>
</gene>
<feature type="region of interest" description="Disordered" evidence="1">
    <location>
        <begin position="1"/>
        <end position="29"/>
    </location>
</feature>
<feature type="compositionally biased region" description="Low complexity" evidence="1">
    <location>
        <begin position="13"/>
        <end position="23"/>
    </location>
</feature>
<evidence type="ECO:0000313" key="3">
    <source>
        <dbReference type="Proteomes" id="UP000237194"/>
    </source>
</evidence>
<reference evidence="2 3" key="2">
    <citation type="submission" date="2018-03" db="EMBL/GenBank/DDBJ databases">
        <title>Draft genome of Pseudomonas putida strain KT-27.</title>
        <authorList>
            <person name="Yoshizawa S."/>
            <person name="Khan N.H."/>
            <person name="Nishimura M."/>
            <person name="Chiura H.X."/>
            <person name="Ogura Y."/>
            <person name="Hayashi T."/>
            <person name="Kogure K."/>
        </authorList>
    </citation>
    <scope>NUCLEOTIDE SEQUENCE [LARGE SCALE GENOMIC DNA]</scope>
    <source>
        <strain evidence="2 3">KT-27</strain>
    </source>
</reference>
<evidence type="ECO:0000256" key="1">
    <source>
        <dbReference type="SAM" id="MobiDB-lite"/>
    </source>
</evidence>
<protein>
    <submittedName>
        <fullName evidence="2">TerS protein</fullName>
    </submittedName>
</protein>
<dbReference type="RefSeq" id="WP_103436416.1">
    <property type="nucleotide sequence ID" value="NZ_MIND01000018.1"/>
</dbReference>
<accession>A0A2S3WBB6</accession>